<evidence type="ECO:0000313" key="5">
    <source>
        <dbReference type="Proteomes" id="UP000265618"/>
    </source>
</evidence>
<name>A0A9K3CXD2_9EUKA</name>
<dbReference type="OrthoDB" id="45365at2759"/>
<dbReference type="GO" id="GO:0016787">
    <property type="term" value="F:hydrolase activity"/>
    <property type="evidence" value="ECO:0007669"/>
    <property type="project" value="InterPro"/>
</dbReference>
<proteinExistence type="predicted"/>
<keyword evidence="2" id="KW-0812">Transmembrane</keyword>
<feature type="transmembrane region" description="Helical" evidence="2">
    <location>
        <begin position="749"/>
        <end position="769"/>
    </location>
</feature>
<reference evidence="4 5" key="1">
    <citation type="journal article" date="2018" name="PLoS ONE">
        <title>The draft genome of Kipferlia bialata reveals reductive genome evolution in fornicate parasites.</title>
        <authorList>
            <person name="Tanifuji G."/>
            <person name="Takabayashi S."/>
            <person name="Kume K."/>
            <person name="Takagi M."/>
            <person name="Nakayama T."/>
            <person name="Kamikawa R."/>
            <person name="Inagaki Y."/>
            <person name="Hashimoto T."/>
        </authorList>
    </citation>
    <scope>NUCLEOTIDE SEQUENCE [LARGE SCALE GENOMIC DNA]</scope>
    <source>
        <strain evidence="4">NY0173</strain>
    </source>
</reference>
<dbReference type="Pfam" id="PF00149">
    <property type="entry name" value="Metallophos"/>
    <property type="match status" value="1"/>
</dbReference>
<evidence type="ECO:0000313" key="4">
    <source>
        <dbReference type="EMBL" id="GIQ85059.1"/>
    </source>
</evidence>
<protein>
    <recommendedName>
        <fullName evidence="3">Calcineurin-like phosphoesterase domain-containing protein</fullName>
    </recommendedName>
</protein>
<dbReference type="SUPFAM" id="SSF56300">
    <property type="entry name" value="Metallo-dependent phosphatases"/>
    <property type="match status" value="1"/>
</dbReference>
<keyword evidence="2" id="KW-1133">Transmembrane helix</keyword>
<feature type="compositionally biased region" description="Basic and acidic residues" evidence="1">
    <location>
        <begin position="640"/>
        <end position="655"/>
    </location>
</feature>
<dbReference type="Proteomes" id="UP000265618">
    <property type="component" value="Unassembled WGS sequence"/>
</dbReference>
<keyword evidence="2" id="KW-0472">Membrane</keyword>
<gene>
    <name evidence="4" type="ORF">KIPB_006670</name>
</gene>
<evidence type="ECO:0000256" key="1">
    <source>
        <dbReference type="SAM" id="MobiDB-lite"/>
    </source>
</evidence>
<keyword evidence="5" id="KW-1185">Reference proteome</keyword>
<sequence>MAEPPPAAPHQSAPLGIAEPCVPTLHSISPVSAPYRPPSISDHMPPDTLSEVSPKATTPNGTAARHTPWGQIPDSELGPLLPYRAVVCDCCFIFVVVAVGLIVLARALQAQLPLSIDNSAASNVADPSSMGAFGADASDVSWFIHVSDLHTTSSAESVTDKGDTPPDNPNEAFETFAGSLDALQPSFVLITGDLTHNRQGGCHSGQLYCPVEADWQEYQSIVTEYGLDDPTYWVDMRGNHDTYAVRGAGSPDNRYCQYGVSAQRPTHCRAYLGPPPIEQHALSDVSAASTVGVSLDGLASEYAETTTDDTLSNETSDILDPQSNETLRRSTATGGEVMLPGPETLTSMLFEDDGTFFDRTQTEYTVLYEMLFRSFGYQVMNDHEVTNRFYPVIYDAPDTSRCDVVLSASHYPLELLADGGSVSSLLAEERVSYHLSGHWHKKGNTGPRRLPRLPRRTDDIPPGIDPMNHLESAPLPSAADAYTPPPNTVSKDMKVYDLELSNLGDNADLPIMRVFLMEHGQISFRDIVVGTDSVQSADTEGSIAVSHSTPFVTSVFPPHASYISASHSLPPLSQCTHAHVVLFNIPTAISSMSEQEGEGEGEGFTVTMTVDQGLPGEYVSIMTCTVRAGSSVDEDSEIGEGERDGESKGEGERDSGVIYACTAPLPVESETYTQGGVHRMLIELHLETDSGDMGISDYIEYPFSLDGSVQPSMLEAYRHGGLIGMPRQFWHMPGISTLFGTVCTSVDSFSVGLLMLWGMIAVMALSMVIPRW</sequence>
<evidence type="ECO:0000256" key="2">
    <source>
        <dbReference type="SAM" id="Phobius"/>
    </source>
</evidence>
<dbReference type="PANTHER" id="PTHR14795">
    <property type="entry name" value="HELICASE RELATED"/>
    <property type="match status" value="1"/>
</dbReference>
<feature type="region of interest" description="Disordered" evidence="1">
    <location>
        <begin position="630"/>
        <end position="655"/>
    </location>
</feature>
<dbReference type="AlphaFoldDB" id="A0A9K3CXD2"/>
<dbReference type="Gene3D" id="3.60.21.10">
    <property type="match status" value="1"/>
</dbReference>
<comment type="caution">
    <text evidence="4">The sequence shown here is derived from an EMBL/GenBank/DDBJ whole genome shotgun (WGS) entry which is preliminary data.</text>
</comment>
<feature type="region of interest" description="Disordered" evidence="1">
    <location>
        <begin position="36"/>
        <end position="70"/>
    </location>
</feature>
<evidence type="ECO:0000259" key="3">
    <source>
        <dbReference type="Pfam" id="PF00149"/>
    </source>
</evidence>
<feature type="domain" description="Calcineurin-like phosphoesterase" evidence="3">
    <location>
        <begin position="143"/>
        <end position="279"/>
    </location>
</feature>
<dbReference type="PANTHER" id="PTHR14795:SF0">
    <property type="entry name" value="TRANSMEMBRANE PROTEIN 62"/>
    <property type="match status" value="1"/>
</dbReference>
<dbReference type="EMBL" id="BDIP01001746">
    <property type="protein sequence ID" value="GIQ85059.1"/>
    <property type="molecule type" value="Genomic_DNA"/>
</dbReference>
<dbReference type="InterPro" id="IPR029052">
    <property type="entry name" value="Metallo-depent_PP-like"/>
</dbReference>
<dbReference type="InterPro" id="IPR004843">
    <property type="entry name" value="Calcineurin-like_PHP"/>
</dbReference>
<organism evidence="4 5">
    <name type="scientific">Kipferlia bialata</name>
    <dbReference type="NCBI Taxonomy" id="797122"/>
    <lineage>
        <taxon>Eukaryota</taxon>
        <taxon>Metamonada</taxon>
        <taxon>Carpediemonas-like organisms</taxon>
        <taxon>Kipferlia</taxon>
    </lineage>
</organism>
<accession>A0A9K3CXD2</accession>